<comment type="similarity">
    <text evidence="4">Belongs to the epsin family.</text>
</comment>
<evidence type="ECO:0000259" key="11">
    <source>
        <dbReference type="PROSITE" id="PS50942"/>
    </source>
</evidence>
<keyword evidence="7" id="KW-0539">Nucleus</keyword>
<dbReference type="GO" id="GO:0005768">
    <property type="term" value="C:endosome"/>
    <property type="evidence" value="ECO:0007669"/>
    <property type="project" value="TreeGrafter"/>
</dbReference>
<dbReference type="GO" id="GO:0030125">
    <property type="term" value="C:clathrin vesicle coat"/>
    <property type="evidence" value="ECO:0007669"/>
    <property type="project" value="TreeGrafter"/>
</dbReference>
<feature type="region of interest" description="Disordered" evidence="10">
    <location>
        <begin position="400"/>
        <end position="522"/>
    </location>
</feature>
<feature type="compositionally biased region" description="Low complexity" evidence="10">
    <location>
        <begin position="471"/>
        <end position="483"/>
    </location>
</feature>
<feature type="domain" description="ENTH" evidence="11">
    <location>
        <begin position="246"/>
        <end position="378"/>
    </location>
</feature>
<dbReference type="SMART" id="SM00273">
    <property type="entry name" value="ENTH"/>
    <property type="match status" value="1"/>
</dbReference>
<dbReference type="AlphaFoldDB" id="A0AAV9ENP5"/>
<dbReference type="InterPro" id="IPR040453">
    <property type="entry name" value="Mnd1_HTH"/>
</dbReference>
<feature type="region of interest" description="Disordered" evidence="10">
    <location>
        <begin position="688"/>
        <end position="719"/>
    </location>
</feature>
<keyword evidence="8" id="KW-0968">Cytoplasmic vesicle</keyword>
<comment type="subcellular location">
    <subcellularLocation>
        <location evidence="2">Cytoplasmic vesicle</location>
        <location evidence="2">Clathrin-coated vesicle</location>
    </subcellularLocation>
    <subcellularLocation>
        <location evidence="3">Golgi apparatus</location>
    </subcellularLocation>
    <subcellularLocation>
        <location evidence="1">Nucleus</location>
    </subcellularLocation>
</comment>
<reference evidence="12" key="1">
    <citation type="journal article" date="2023" name="Nat. Commun.">
        <title>Diploid and tetraploid genomes of Acorus and the evolution of monocots.</title>
        <authorList>
            <person name="Ma L."/>
            <person name="Liu K.W."/>
            <person name="Li Z."/>
            <person name="Hsiao Y.Y."/>
            <person name="Qi Y."/>
            <person name="Fu T."/>
            <person name="Tang G.D."/>
            <person name="Zhang D."/>
            <person name="Sun W.H."/>
            <person name="Liu D.K."/>
            <person name="Li Y."/>
            <person name="Chen G.Z."/>
            <person name="Liu X.D."/>
            <person name="Liao X.Y."/>
            <person name="Jiang Y.T."/>
            <person name="Yu X."/>
            <person name="Hao Y."/>
            <person name="Huang J."/>
            <person name="Zhao X.W."/>
            <person name="Ke S."/>
            <person name="Chen Y.Y."/>
            <person name="Wu W.L."/>
            <person name="Hsu J.L."/>
            <person name="Lin Y.F."/>
            <person name="Huang M.D."/>
            <person name="Li C.Y."/>
            <person name="Huang L."/>
            <person name="Wang Z.W."/>
            <person name="Zhao X."/>
            <person name="Zhong W.Y."/>
            <person name="Peng D.H."/>
            <person name="Ahmad S."/>
            <person name="Lan S."/>
            <person name="Zhang J.S."/>
            <person name="Tsai W.C."/>
            <person name="Van de Peer Y."/>
            <person name="Liu Z.J."/>
        </authorList>
    </citation>
    <scope>NUCLEOTIDE SEQUENCE</scope>
    <source>
        <strain evidence="12">CP</strain>
    </source>
</reference>
<dbReference type="Gene3D" id="1.25.40.90">
    <property type="match status" value="1"/>
</dbReference>
<dbReference type="Pfam" id="PF01417">
    <property type="entry name" value="ENTH"/>
    <property type="match status" value="1"/>
</dbReference>
<dbReference type="GO" id="GO:0005794">
    <property type="term" value="C:Golgi apparatus"/>
    <property type="evidence" value="ECO:0007669"/>
    <property type="project" value="UniProtKB-SubCell"/>
</dbReference>
<evidence type="ECO:0000256" key="7">
    <source>
        <dbReference type="ARBA" id="ARBA00023242"/>
    </source>
</evidence>
<sequence length="817" mass="88416">MCVLPFSSRQSATYPAPIASIITGDLSDGHLKEKRPFIGGETEQMLQIFYDSQDFFLLRELEKLGPKKGVISQSVKDVIQSLVDDDLVLKDKIGSSVYFWSLPSCAGNQLRNAYSKLESDLKQCKKRYAELINQRDSLMKGREDSDERETALEDLKAIELEHNKLKDEISRYADNDPAALEAMQNAIEVAHSAANRWTDNIFTLQHWCSTNFPEAKEQLVHMYNEKERGEYQGPQSAGDRTEGDTDLLFSQLGRIGNVLDATSNEPWGPHGSALSEIAQATKKFTECQMVMSVLWTRLTDTGKNWRHVYKALAVIEYLVANGSERAVDDIIERSFQISSLSSFEFTEPNGKDVGINVRKKVETILSLLNDKDKIQEVRNKASANRDKYFGLSSTGITFKSSSASSGDRYGGFGSSREGETFSDSYKDRDQYGVETDWRSSRDGDKSGRNLANENEDKSNKGTTLPSRKKGVSSSSAKPSAKLSQGPASSQSSNVPPDDTEDDFDDFDPRGSSGAAASDTQQPLTKIASALERTWVSDTALNPHMGYHVDLTGPTTAKFDQVDLLGDFMDAPASVPSETTTMPIGATNETDLFADAAFVSAPPQAEPPIVPHTEASVDLFAQQPAFPAAFPAPVDLFSSEVSSGFPTETKPPAAAPVNSNIDDPFAALPINSFEGNDLFGSFTSHTGPVNAEPSQSIANDNAKNLNQKDPIESKPPPKKDAFQVKSGIWADSLSRGLIDLNITAPKKVSLADIGIVGGLSDMSHEEKGPPASAYMGRAMGSGSGLGWSGFTSSTGGGAGAGDGASFSNFGQQQFGSFK</sequence>
<feature type="coiled-coil region" evidence="9">
    <location>
        <begin position="107"/>
        <end position="175"/>
    </location>
</feature>
<dbReference type="GO" id="GO:0006897">
    <property type="term" value="P:endocytosis"/>
    <property type="evidence" value="ECO:0007669"/>
    <property type="project" value="TreeGrafter"/>
</dbReference>
<name>A0AAV9ENP5_ACOCL</name>
<feature type="compositionally biased region" description="Polar residues" evidence="10">
    <location>
        <begin position="688"/>
        <end position="706"/>
    </location>
</feature>
<protein>
    <submittedName>
        <fullName evidence="12">Clathrin interactor EPSIN 1</fullName>
    </submittedName>
</protein>
<dbReference type="CDD" id="cd03571">
    <property type="entry name" value="ENTH"/>
    <property type="match status" value="1"/>
</dbReference>
<keyword evidence="6 9" id="KW-0175">Coiled coil</keyword>
<evidence type="ECO:0000256" key="5">
    <source>
        <dbReference type="ARBA" id="ARBA00023034"/>
    </source>
</evidence>
<evidence type="ECO:0000256" key="1">
    <source>
        <dbReference type="ARBA" id="ARBA00004123"/>
    </source>
</evidence>
<evidence type="ECO:0000256" key="10">
    <source>
        <dbReference type="SAM" id="MobiDB-lite"/>
    </source>
</evidence>
<evidence type="ECO:0000256" key="2">
    <source>
        <dbReference type="ARBA" id="ARBA00004132"/>
    </source>
</evidence>
<feature type="compositionally biased region" description="Basic and acidic residues" evidence="10">
    <location>
        <begin position="708"/>
        <end position="719"/>
    </location>
</feature>
<proteinExistence type="inferred from homology"/>
<keyword evidence="5" id="KW-0333">Golgi apparatus</keyword>
<dbReference type="InterPro" id="IPR013809">
    <property type="entry name" value="ENTH"/>
</dbReference>
<keyword evidence="13" id="KW-1185">Reference proteome</keyword>
<dbReference type="PANTHER" id="PTHR12276">
    <property type="entry name" value="EPSIN/ENT-RELATED"/>
    <property type="match status" value="1"/>
</dbReference>
<dbReference type="Proteomes" id="UP001180020">
    <property type="component" value="Unassembled WGS sequence"/>
</dbReference>
<dbReference type="GO" id="GO:0030276">
    <property type="term" value="F:clathrin binding"/>
    <property type="evidence" value="ECO:0007669"/>
    <property type="project" value="TreeGrafter"/>
</dbReference>
<organism evidence="12 13">
    <name type="scientific">Acorus calamus</name>
    <name type="common">Sweet flag</name>
    <dbReference type="NCBI Taxonomy" id="4465"/>
    <lineage>
        <taxon>Eukaryota</taxon>
        <taxon>Viridiplantae</taxon>
        <taxon>Streptophyta</taxon>
        <taxon>Embryophyta</taxon>
        <taxon>Tracheophyta</taxon>
        <taxon>Spermatophyta</taxon>
        <taxon>Magnoliopsida</taxon>
        <taxon>Liliopsida</taxon>
        <taxon>Acoraceae</taxon>
        <taxon>Acorus</taxon>
    </lineage>
</organism>
<feature type="compositionally biased region" description="Polar residues" evidence="10">
    <location>
        <begin position="485"/>
        <end position="494"/>
    </location>
</feature>
<dbReference type="GO" id="GO:0005634">
    <property type="term" value="C:nucleus"/>
    <property type="evidence" value="ECO:0007669"/>
    <property type="project" value="UniProtKB-SubCell"/>
</dbReference>
<dbReference type="Pfam" id="PF03962">
    <property type="entry name" value="Mnd1"/>
    <property type="match status" value="1"/>
</dbReference>
<gene>
    <name evidence="12" type="primary">EPSIN1</name>
    <name evidence="12" type="ORF">QJS10_CPA06g00882</name>
</gene>
<evidence type="ECO:0000256" key="4">
    <source>
        <dbReference type="ARBA" id="ARBA00010130"/>
    </source>
</evidence>
<dbReference type="FunFam" id="1.25.40.90:FF:000006">
    <property type="entry name" value="Clathrin interactor 1"/>
    <property type="match status" value="1"/>
</dbReference>
<evidence type="ECO:0000313" key="13">
    <source>
        <dbReference type="Proteomes" id="UP001180020"/>
    </source>
</evidence>
<reference evidence="12" key="2">
    <citation type="submission" date="2023-06" db="EMBL/GenBank/DDBJ databases">
        <authorList>
            <person name="Ma L."/>
            <person name="Liu K.-W."/>
            <person name="Li Z."/>
            <person name="Hsiao Y.-Y."/>
            <person name="Qi Y."/>
            <person name="Fu T."/>
            <person name="Tang G."/>
            <person name="Zhang D."/>
            <person name="Sun W.-H."/>
            <person name="Liu D.-K."/>
            <person name="Li Y."/>
            <person name="Chen G.-Z."/>
            <person name="Liu X.-D."/>
            <person name="Liao X.-Y."/>
            <person name="Jiang Y.-T."/>
            <person name="Yu X."/>
            <person name="Hao Y."/>
            <person name="Huang J."/>
            <person name="Zhao X.-W."/>
            <person name="Ke S."/>
            <person name="Chen Y.-Y."/>
            <person name="Wu W.-L."/>
            <person name="Hsu J.-L."/>
            <person name="Lin Y.-F."/>
            <person name="Huang M.-D."/>
            <person name="Li C.-Y."/>
            <person name="Huang L."/>
            <person name="Wang Z.-W."/>
            <person name="Zhao X."/>
            <person name="Zhong W.-Y."/>
            <person name="Peng D.-H."/>
            <person name="Ahmad S."/>
            <person name="Lan S."/>
            <person name="Zhang J.-S."/>
            <person name="Tsai W.-C."/>
            <person name="Van De Peer Y."/>
            <person name="Liu Z.-J."/>
        </authorList>
    </citation>
    <scope>NUCLEOTIDE SEQUENCE</scope>
    <source>
        <strain evidence="12">CP</strain>
        <tissue evidence="12">Leaves</tissue>
    </source>
</reference>
<dbReference type="InterPro" id="IPR040661">
    <property type="entry name" value="LZ3wCH"/>
</dbReference>
<dbReference type="InterPro" id="IPR008942">
    <property type="entry name" value="ENTH_VHS"/>
</dbReference>
<evidence type="ECO:0000256" key="6">
    <source>
        <dbReference type="ARBA" id="ARBA00023054"/>
    </source>
</evidence>
<comment type="caution">
    <text evidence="12">The sequence shown here is derived from an EMBL/GenBank/DDBJ whole genome shotgun (WGS) entry which is preliminary data.</text>
</comment>
<dbReference type="Pfam" id="PF18517">
    <property type="entry name" value="LZ3wCH"/>
    <property type="match status" value="1"/>
</dbReference>
<evidence type="ECO:0000256" key="9">
    <source>
        <dbReference type="SAM" id="Coils"/>
    </source>
</evidence>
<dbReference type="GO" id="GO:0005886">
    <property type="term" value="C:plasma membrane"/>
    <property type="evidence" value="ECO:0007669"/>
    <property type="project" value="TreeGrafter"/>
</dbReference>
<evidence type="ECO:0000256" key="8">
    <source>
        <dbReference type="ARBA" id="ARBA00023329"/>
    </source>
</evidence>
<dbReference type="EMBL" id="JAUJYO010000006">
    <property type="protein sequence ID" value="KAK1315160.1"/>
    <property type="molecule type" value="Genomic_DNA"/>
</dbReference>
<evidence type="ECO:0000256" key="3">
    <source>
        <dbReference type="ARBA" id="ARBA00004555"/>
    </source>
</evidence>
<dbReference type="GO" id="GO:0005543">
    <property type="term" value="F:phospholipid binding"/>
    <property type="evidence" value="ECO:0007669"/>
    <property type="project" value="TreeGrafter"/>
</dbReference>
<dbReference type="SUPFAM" id="SSF48464">
    <property type="entry name" value="ENTH/VHS domain"/>
    <property type="match status" value="1"/>
</dbReference>
<dbReference type="PANTHER" id="PTHR12276:SF45">
    <property type="entry name" value="CLATHRIN INTERACTOR 1"/>
    <property type="match status" value="1"/>
</dbReference>
<feature type="compositionally biased region" description="Basic and acidic residues" evidence="10">
    <location>
        <begin position="416"/>
        <end position="447"/>
    </location>
</feature>
<evidence type="ECO:0000313" key="12">
    <source>
        <dbReference type="EMBL" id="KAK1315160.1"/>
    </source>
</evidence>
<dbReference type="PROSITE" id="PS50942">
    <property type="entry name" value="ENTH"/>
    <property type="match status" value="1"/>
</dbReference>
<accession>A0AAV9ENP5</accession>